<sequence>MPWVAANALITVASTLLGTELHARFTFGAGRRAQWQQHLQSAGSAMAAYLVTSAAILVLHAVQPSPSMRWEQAVYLGASGLAGAGRFLVLRLYVFARGRTPVPLRVERLMRRSGRALAWPDRLIRLAAGYRLMVKQTVPCRTPRS</sequence>
<keyword evidence="3" id="KW-1185">Reference proteome</keyword>
<reference evidence="2 3" key="2">
    <citation type="submission" date="2020-03" db="EMBL/GenBank/DDBJ databases">
        <authorList>
            <person name="Ichikawa N."/>
            <person name="Kimura A."/>
            <person name="Kitahashi Y."/>
            <person name="Uohara A."/>
        </authorList>
    </citation>
    <scope>NUCLEOTIDE SEQUENCE [LARGE SCALE GENOMIC DNA]</scope>
    <source>
        <strain evidence="2 3">NBRC 108638</strain>
    </source>
</reference>
<evidence type="ECO:0000256" key="1">
    <source>
        <dbReference type="SAM" id="Phobius"/>
    </source>
</evidence>
<evidence type="ECO:0008006" key="4">
    <source>
        <dbReference type="Google" id="ProtNLM"/>
    </source>
</evidence>
<dbReference type="Proteomes" id="UP000482960">
    <property type="component" value="Unassembled WGS sequence"/>
</dbReference>
<organism evidence="2 3">
    <name type="scientific">Phytohabitans rumicis</name>
    <dbReference type="NCBI Taxonomy" id="1076125"/>
    <lineage>
        <taxon>Bacteria</taxon>
        <taxon>Bacillati</taxon>
        <taxon>Actinomycetota</taxon>
        <taxon>Actinomycetes</taxon>
        <taxon>Micromonosporales</taxon>
        <taxon>Micromonosporaceae</taxon>
    </lineage>
</organism>
<evidence type="ECO:0000313" key="3">
    <source>
        <dbReference type="Proteomes" id="UP000482960"/>
    </source>
</evidence>
<feature type="transmembrane region" description="Helical" evidence="1">
    <location>
        <begin position="39"/>
        <end position="62"/>
    </location>
</feature>
<dbReference type="EMBL" id="BLPG01000001">
    <property type="protein sequence ID" value="GFJ93634.1"/>
    <property type="molecule type" value="Genomic_DNA"/>
</dbReference>
<gene>
    <name evidence="2" type="ORF">Prum_072760</name>
</gene>
<keyword evidence="1" id="KW-1133">Transmembrane helix</keyword>
<keyword evidence="1" id="KW-0812">Transmembrane</keyword>
<keyword evidence="1" id="KW-0472">Membrane</keyword>
<comment type="caution">
    <text evidence="2">The sequence shown here is derived from an EMBL/GenBank/DDBJ whole genome shotgun (WGS) entry which is preliminary data.</text>
</comment>
<reference evidence="2 3" key="1">
    <citation type="submission" date="2020-03" db="EMBL/GenBank/DDBJ databases">
        <title>Whole genome shotgun sequence of Phytohabitans rumicis NBRC 108638.</title>
        <authorList>
            <person name="Komaki H."/>
            <person name="Tamura T."/>
        </authorList>
    </citation>
    <scope>NUCLEOTIDE SEQUENCE [LARGE SCALE GENOMIC DNA]</scope>
    <source>
        <strain evidence="2 3">NBRC 108638</strain>
    </source>
</reference>
<feature type="transmembrane region" description="Helical" evidence="1">
    <location>
        <begin position="74"/>
        <end position="96"/>
    </location>
</feature>
<name>A0A6V8LBA2_9ACTN</name>
<proteinExistence type="predicted"/>
<evidence type="ECO:0000313" key="2">
    <source>
        <dbReference type="EMBL" id="GFJ93634.1"/>
    </source>
</evidence>
<protein>
    <recommendedName>
        <fullName evidence="4">GtrA-like protein domain-containing protein</fullName>
    </recommendedName>
</protein>
<dbReference type="AlphaFoldDB" id="A0A6V8LBA2"/>
<accession>A0A6V8LBA2</accession>